<organism evidence="3 4">
    <name type="scientific">Colocasia esculenta</name>
    <name type="common">Wild taro</name>
    <name type="synonym">Arum esculentum</name>
    <dbReference type="NCBI Taxonomy" id="4460"/>
    <lineage>
        <taxon>Eukaryota</taxon>
        <taxon>Viridiplantae</taxon>
        <taxon>Streptophyta</taxon>
        <taxon>Embryophyta</taxon>
        <taxon>Tracheophyta</taxon>
        <taxon>Spermatophyta</taxon>
        <taxon>Magnoliopsida</taxon>
        <taxon>Liliopsida</taxon>
        <taxon>Araceae</taxon>
        <taxon>Aroideae</taxon>
        <taxon>Colocasieae</taxon>
        <taxon>Colocasia</taxon>
    </lineage>
</organism>
<dbReference type="GO" id="GO:0042138">
    <property type="term" value="P:meiotic DNA double-strand break formation"/>
    <property type="evidence" value="ECO:0007669"/>
    <property type="project" value="InterPro"/>
</dbReference>
<proteinExistence type="predicted"/>
<keyword evidence="4" id="KW-1185">Reference proteome</keyword>
<evidence type="ECO:0000256" key="2">
    <source>
        <dbReference type="SAM" id="Phobius"/>
    </source>
</evidence>
<evidence type="ECO:0000313" key="3">
    <source>
        <dbReference type="EMBL" id="MQL90768.1"/>
    </source>
</evidence>
<dbReference type="OrthoDB" id="2019943at2759"/>
<dbReference type="InterPro" id="IPR016024">
    <property type="entry name" value="ARM-type_fold"/>
</dbReference>
<feature type="region of interest" description="Disordered" evidence="1">
    <location>
        <begin position="1"/>
        <end position="22"/>
    </location>
</feature>
<feature type="transmembrane region" description="Helical" evidence="2">
    <location>
        <begin position="199"/>
        <end position="220"/>
    </location>
</feature>
<gene>
    <name evidence="3" type="ORF">Taro_023379</name>
</gene>
<reference evidence="3" key="1">
    <citation type="submission" date="2017-07" db="EMBL/GenBank/DDBJ databases">
        <title>Taro Niue Genome Assembly and Annotation.</title>
        <authorList>
            <person name="Atibalentja N."/>
            <person name="Keating K."/>
            <person name="Fields C.J."/>
        </authorList>
    </citation>
    <scope>NUCLEOTIDE SEQUENCE</scope>
    <source>
        <strain evidence="3">Niue_2</strain>
        <tissue evidence="3">Leaf</tissue>
    </source>
</reference>
<dbReference type="InterPro" id="IPR044968">
    <property type="entry name" value="PRD1"/>
</dbReference>
<evidence type="ECO:0000313" key="4">
    <source>
        <dbReference type="Proteomes" id="UP000652761"/>
    </source>
</evidence>
<protein>
    <recommendedName>
        <fullName evidence="5">Protein PRD1</fullName>
    </recommendedName>
</protein>
<keyword evidence="2" id="KW-1133">Transmembrane helix</keyword>
<evidence type="ECO:0008006" key="5">
    <source>
        <dbReference type="Google" id="ProtNLM"/>
    </source>
</evidence>
<keyword evidence="2" id="KW-0812">Transmembrane</keyword>
<dbReference type="SUPFAM" id="SSF48371">
    <property type="entry name" value="ARM repeat"/>
    <property type="match status" value="1"/>
</dbReference>
<accession>A0A843V410</accession>
<comment type="caution">
    <text evidence="3">The sequence shown here is derived from an EMBL/GenBank/DDBJ whole genome shotgun (WGS) entry which is preliminary data.</text>
</comment>
<dbReference type="Proteomes" id="UP000652761">
    <property type="component" value="Unassembled WGS sequence"/>
</dbReference>
<dbReference type="PANTHER" id="PTHR36379">
    <property type="entry name" value="PROTEIN PRD1"/>
    <property type="match status" value="1"/>
</dbReference>
<dbReference type="EMBL" id="NMUH01001271">
    <property type="protein sequence ID" value="MQL90768.1"/>
    <property type="molecule type" value="Genomic_DNA"/>
</dbReference>
<keyword evidence="2" id="KW-0472">Membrane</keyword>
<sequence length="1352" mass="149745">MAGRRRWTMAAAGEEEEGSGEGCYSDGYCREEGDGAVEEEPRACGKGHRASLLLATAEGGGICLVCFSNLVSDPAAPSHHVSYALSQLSRAVRGGGGHFLRELRARHGHLLVLPLVQALSFASDEPIALQAIDLVSDLCSCTADLADLSSASSGGSMAREFIVRIADRLASGELAWSRRQVFMVGNLRFLLLQLAKAELLMICFLSMLVATQLHCFGILLGSPQAGDASAYIRDMATLVSNLITGLQLPSEEIRGEILFVLYKLSVLLDPPWVSDDDEEDESSMGVRLLRLSLEVLLKTQNDAVRTNCIALLTVLVLRGYFGNDQDDDNYGETNRILRTEAVPDAPLVNLFADAIKGPLLSSDTEVQIGTLELVYHYISLGASDAGRIGMLIEENIAEYVFEILRLSANKDLLVVPCVRVLDLLAVAEETFNQRLAVGFSTLLTVLHYVADIPLHPVQCQTMKLVWNCISNSPGVISISQVEMLAMTLTGMFGRYNSGELGMLSETFILACLTFVEVLKSPSSCQNRKLETFVKEASQSAILSSLSAQRHTSQPLLYSLYLLKEAFMYSRQEILPVFPGRKVIGDCIIEICATHLLPWLGIVLEGGEDEEAVLGVLETFHLIVLQESEAQTVKFAEVLASSNWVSWSFGFLGLFPSLKMKWRVYLMLSSVADCIFGQEFGEPIRNAYMYLPSDPIEMMFLLEQRSTSEENLISCQSAVLLILYISSLFDQRIADEHQVLASLEQYVLVNGGNFSCGIADSAMLTQLVHLYSFARGVLTAYKAPYSHEAEKTLFGLIYEHDWDLLSIGIHPTAFKWLLQQDSIRLALSSQILNFCGTYSTNRGQVSKHAKNIQIVDIQMVADLVASGDNYLASLLVCLLKQLQEDGQEEDAVLVMNVILAILNIFPDASKELYLNNITDTFRILFHYSSTKMFTIGSLLAFNVLNFVDPRMLSEDGSWLPITVKLLEWLSPHLAEDTCSTEVHLVVGILCLILHHSTSHALTEASKAILLNACLVSAVDHKIQAACAKGPALVNYNEETDMGEFLLLILLLHLFSLRSLHAVLQESVDWQSFMQPSDGTQVSQVMRIPCHDLCRLLHYGSHPIKLVASQCLLELLTKISEQRTKTHNNLTFSGVYLRSIMAVTMGLVFHGDSKVAMNCGLCSSMILGWGKLRSEENNMVKDFKWCRLVIEELTLYLAAPGLASRSFTNNHKPAAHIAVALLRSDEVPEWLGSVLDTRCISSIIKNLSVNNITPEMVELFRELASRGQMNKEQIAGLEKLFQVCRKNMYKDNCRGRKEEYSAQPITASDDTGKTSNLLIRLMLHSYRESIGIQSEDVRLLKEIDSFLQEGIKLR</sequence>
<evidence type="ECO:0000256" key="1">
    <source>
        <dbReference type="SAM" id="MobiDB-lite"/>
    </source>
</evidence>
<dbReference type="PANTHER" id="PTHR36379:SF1">
    <property type="entry name" value="PUTATIVE RECOMBINATION INITIATION DEFECT 1-RELATED"/>
    <property type="match status" value="1"/>
</dbReference>
<name>A0A843V410_COLES</name>